<evidence type="ECO:0000256" key="2">
    <source>
        <dbReference type="ARBA" id="ARBA00022630"/>
    </source>
</evidence>
<protein>
    <submittedName>
        <fullName evidence="8">tRNA-dihydrouridine(16) synthase</fullName>
        <ecNumber evidence="8">1.3.1.-</ecNumber>
    </submittedName>
</protein>
<dbReference type="InterPro" id="IPR013785">
    <property type="entry name" value="Aldolase_TIM"/>
</dbReference>
<dbReference type="PROSITE" id="PS01136">
    <property type="entry name" value="UPF0034"/>
    <property type="match status" value="1"/>
</dbReference>
<comment type="cofactor">
    <cofactor evidence="1">
        <name>FMN</name>
        <dbReference type="ChEBI" id="CHEBI:58210"/>
    </cofactor>
</comment>
<name>A0A644ZMA2_9ZZZZ</name>
<gene>
    <name evidence="8" type="primary">dusC_6</name>
    <name evidence="8" type="ORF">SDC9_85515</name>
</gene>
<dbReference type="Gene3D" id="3.20.20.70">
    <property type="entry name" value="Aldolase class I"/>
    <property type="match status" value="1"/>
</dbReference>
<organism evidence="8">
    <name type="scientific">bioreactor metagenome</name>
    <dbReference type="NCBI Taxonomy" id="1076179"/>
    <lineage>
        <taxon>unclassified sequences</taxon>
        <taxon>metagenomes</taxon>
        <taxon>ecological metagenomes</taxon>
    </lineage>
</organism>
<keyword evidence="4" id="KW-0819">tRNA processing</keyword>
<evidence type="ECO:0000256" key="6">
    <source>
        <dbReference type="ARBA" id="ARBA00023002"/>
    </source>
</evidence>
<reference evidence="8" key="1">
    <citation type="submission" date="2019-08" db="EMBL/GenBank/DDBJ databases">
        <authorList>
            <person name="Kucharzyk K."/>
            <person name="Murdoch R.W."/>
            <person name="Higgins S."/>
            <person name="Loffler F."/>
        </authorList>
    </citation>
    <scope>NUCLEOTIDE SEQUENCE</scope>
</reference>
<proteinExistence type="predicted"/>
<dbReference type="GO" id="GO:0017150">
    <property type="term" value="F:tRNA dihydrouridine synthase activity"/>
    <property type="evidence" value="ECO:0007669"/>
    <property type="project" value="InterPro"/>
</dbReference>
<dbReference type="SUPFAM" id="SSF51395">
    <property type="entry name" value="FMN-linked oxidoreductases"/>
    <property type="match status" value="1"/>
</dbReference>
<evidence type="ECO:0000256" key="1">
    <source>
        <dbReference type="ARBA" id="ARBA00001917"/>
    </source>
</evidence>
<keyword evidence="6 8" id="KW-0560">Oxidoreductase</keyword>
<dbReference type="EMBL" id="VSSQ01008445">
    <property type="protein sequence ID" value="MPM38884.1"/>
    <property type="molecule type" value="Genomic_DNA"/>
</dbReference>
<dbReference type="InterPro" id="IPR001269">
    <property type="entry name" value="DUS_fam"/>
</dbReference>
<sequence length="331" mass="37188">MEIRSLHVETAPLEGITTWLFRRTHFSMFGGADRYFTPFFSPVSEHILTAKELRELSPENNKGIPAVLQVMTKQAEDFLWAAEQARDLGFEEVNLNLGCPSGTVTAKGKGAGFLLRPDELDAFFDVVFSKVCLPVSVKTRIGFRDEEEFGRLLEIFNRYPICELIVHPRLRGEFYKGPVHLDAFAAALDSSRAPVTYNGDLVTLEDLTAFSERFPAVDTVMIGRGVIADPALLRKLRGGAPATREELKTYTQTLYQGYRAAYGYPGTAAQRMKELWFYLINLFDDGAKYAKKMRRVGNAAEYEHLEKGIFRDLDLLTQARKPLDGTGQTAP</sequence>
<dbReference type="PIRSF" id="PIRSF006621">
    <property type="entry name" value="Dus"/>
    <property type="match status" value="1"/>
</dbReference>
<dbReference type="PANTHER" id="PTHR45846">
    <property type="entry name" value="TRNA-DIHYDROURIDINE(47) SYNTHASE [NAD(P)(+)]-LIKE"/>
    <property type="match status" value="1"/>
</dbReference>
<comment type="caution">
    <text evidence="8">The sequence shown here is derived from an EMBL/GenBank/DDBJ whole genome shotgun (WGS) entry which is preliminary data.</text>
</comment>
<dbReference type="PANTHER" id="PTHR45846:SF1">
    <property type="entry name" value="TRNA-DIHYDROURIDINE(47) SYNTHASE [NAD(P)(+)]-LIKE"/>
    <property type="match status" value="1"/>
</dbReference>
<keyword evidence="2" id="KW-0285">Flavoprotein</keyword>
<dbReference type="AlphaFoldDB" id="A0A644ZMA2"/>
<evidence type="ECO:0000259" key="7">
    <source>
        <dbReference type="Pfam" id="PF01207"/>
    </source>
</evidence>
<dbReference type="Pfam" id="PF01207">
    <property type="entry name" value="Dus"/>
    <property type="match status" value="1"/>
</dbReference>
<keyword evidence="5" id="KW-0521">NADP</keyword>
<dbReference type="InterPro" id="IPR018517">
    <property type="entry name" value="tRNA_hU_synthase_CS"/>
</dbReference>
<accession>A0A644ZMA2</accession>
<dbReference type="InterPro" id="IPR035587">
    <property type="entry name" value="DUS-like_FMN-bd"/>
</dbReference>
<keyword evidence="3" id="KW-0288">FMN</keyword>
<feature type="domain" description="DUS-like FMN-binding" evidence="7">
    <location>
        <begin position="11"/>
        <end position="247"/>
    </location>
</feature>
<evidence type="ECO:0000256" key="3">
    <source>
        <dbReference type="ARBA" id="ARBA00022643"/>
    </source>
</evidence>
<evidence type="ECO:0000256" key="5">
    <source>
        <dbReference type="ARBA" id="ARBA00022857"/>
    </source>
</evidence>
<dbReference type="GO" id="GO:0050660">
    <property type="term" value="F:flavin adenine dinucleotide binding"/>
    <property type="evidence" value="ECO:0007669"/>
    <property type="project" value="InterPro"/>
</dbReference>
<evidence type="ECO:0000313" key="8">
    <source>
        <dbReference type="EMBL" id="MPM38884.1"/>
    </source>
</evidence>
<dbReference type="GO" id="GO:0003723">
    <property type="term" value="F:RNA binding"/>
    <property type="evidence" value="ECO:0007669"/>
    <property type="project" value="TreeGrafter"/>
</dbReference>
<dbReference type="EC" id="1.3.1.-" evidence="8"/>
<evidence type="ECO:0000256" key="4">
    <source>
        <dbReference type="ARBA" id="ARBA00022694"/>
    </source>
</evidence>
<dbReference type="CDD" id="cd02801">
    <property type="entry name" value="DUS_like_FMN"/>
    <property type="match status" value="1"/>
</dbReference>